<evidence type="ECO:0000313" key="1">
    <source>
        <dbReference type="EMBL" id="CCO15956.1"/>
    </source>
</evidence>
<dbReference type="EMBL" id="FO082275">
    <property type="protein sequence ID" value="CCO15956.1"/>
    <property type="molecule type" value="Genomic_DNA"/>
</dbReference>
<dbReference type="KEGG" id="bpg:Bathy04g05010"/>
<dbReference type="AlphaFoldDB" id="K8ED90"/>
<keyword evidence="2" id="KW-1185">Reference proteome</keyword>
<gene>
    <name evidence="1" type="ORF">Bathy04g05010</name>
</gene>
<evidence type="ECO:0000313" key="2">
    <source>
        <dbReference type="Proteomes" id="UP000198341"/>
    </source>
</evidence>
<accession>K8ED90</accession>
<protein>
    <submittedName>
        <fullName evidence="1">Uncharacterized protein</fullName>
    </submittedName>
</protein>
<dbReference type="GeneID" id="19016527"/>
<dbReference type="RefSeq" id="XP_007513431.1">
    <property type="nucleotide sequence ID" value="XM_007513369.1"/>
</dbReference>
<sequence length="765" mass="85023">MAESFKRIWLVFKMATGLKHELTYTHTYTYTYTYTYTIRLDGVVQSSFTRTYEPDTPSFTTNFFSNTPKRISCGIENIVNLHDSYSVRLARLDDTILDTQVLNDGTPFFLQFTELDYGTYDYKLLLSKWTTTSTSNPNISPESYFVDTVIATHTQLFLRPEPTFTTSWTKSGLTINADLSSITGAHSEFYAYLCRDDETTLATHQFTEGETNTSLTFTETGYGTFTYQLKLGTTEVSTHTETYVRPTPTYTASFSTNELTLTASITSITNAHNSFAITLERDDGTVLQTHTLADGETSFTFTQTETSYATFNYVVKLNGTQTDTYSATYTPPPTPTFDIALTKDDLAITATLTNIVNPDPYYTFMIHDASDAHLDGHTFTTGDTTVTLTWTETLYGEKTYTKLLNGASIGTETITLTDPNAIELRQDFTITGGAWINESVVKETGGTNNTNGSNADNNGWDTTYPSPWNTVVDKYSWSIVGHHNHKILYDPTQPTNSGQGWMYLDAINGGWTSSITNGVVKFQRNSDNWYIQWNVAGAWVNEAPSSNTPSTPTWTFTWDATNPSVPDGGTMEITYDGTNWYINDDSLEPDFATHATISATAVANSIAIGYYDFGAWVNGWSFPNTYTSGDVPASVISGSWASSFVSMIQQGSSSTPTQPTLITSISLIGGVWNPASYIHQATNNTNTYYEYKISLDTADSQYFIAYNWTTKKWFDTNTTTTHSTFGTSVSDTSSTSRETTENAAVVYVMASYALHPQFTNPYYEA</sequence>
<organism evidence="1 2">
    <name type="scientific">Bathycoccus prasinos</name>
    <dbReference type="NCBI Taxonomy" id="41875"/>
    <lineage>
        <taxon>Eukaryota</taxon>
        <taxon>Viridiplantae</taxon>
        <taxon>Chlorophyta</taxon>
        <taxon>Mamiellophyceae</taxon>
        <taxon>Mamiellales</taxon>
        <taxon>Bathycoccaceae</taxon>
        <taxon>Bathycoccus</taxon>
    </lineage>
</organism>
<dbReference type="Proteomes" id="UP000198341">
    <property type="component" value="Chromosome 4"/>
</dbReference>
<proteinExistence type="predicted"/>
<name>K8ED90_9CHLO</name>
<reference evidence="1 2" key="1">
    <citation type="submission" date="2011-10" db="EMBL/GenBank/DDBJ databases">
        <authorList>
            <person name="Genoscope - CEA"/>
        </authorList>
    </citation>
    <scope>NUCLEOTIDE SEQUENCE [LARGE SCALE GENOMIC DNA]</scope>
    <source>
        <strain evidence="1 2">RCC 1105</strain>
    </source>
</reference>